<keyword evidence="2" id="KW-1185">Reference proteome</keyword>
<name>A0A1I0HJG3_9BACI</name>
<reference evidence="2" key="1">
    <citation type="submission" date="2016-10" db="EMBL/GenBank/DDBJ databases">
        <authorList>
            <person name="Varghese N."/>
            <person name="Submissions S."/>
        </authorList>
    </citation>
    <scope>NUCLEOTIDE SEQUENCE [LARGE SCALE GENOMIC DNA]</scope>
    <source>
        <strain evidence="2">CGMCC 1.3566</strain>
    </source>
</reference>
<protein>
    <submittedName>
        <fullName evidence="1">Uncharacterized protein</fullName>
    </submittedName>
</protein>
<organism evidence="1 2">
    <name type="scientific">Salinibacillus kushneri</name>
    <dbReference type="NCBI Taxonomy" id="237682"/>
    <lineage>
        <taxon>Bacteria</taxon>
        <taxon>Bacillati</taxon>
        <taxon>Bacillota</taxon>
        <taxon>Bacilli</taxon>
        <taxon>Bacillales</taxon>
        <taxon>Bacillaceae</taxon>
        <taxon>Salinibacillus</taxon>
    </lineage>
</organism>
<dbReference type="STRING" id="237682.SAMN05421676_10939"/>
<dbReference type="Proteomes" id="UP000199095">
    <property type="component" value="Unassembled WGS sequence"/>
</dbReference>
<evidence type="ECO:0000313" key="2">
    <source>
        <dbReference type="Proteomes" id="UP000199095"/>
    </source>
</evidence>
<accession>A0A1I0HJG3</accession>
<evidence type="ECO:0000313" key="1">
    <source>
        <dbReference type="EMBL" id="SET84160.1"/>
    </source>
</evidence>
<gene>
    <name evidence="1" type="ORF">SAMN05421676_10939</name>
</gene>
<sequence>MSTNNASSFHHMVLWNLDLIARGGGSDEILYD</sequence>
<proteinExistence type="predicted"/>
<dbReference type="EMBL" id="FOHJ01000009">
    <property type="protein sequence ID" value="SET84160.1"/>
    <property type="molecule type" value="Genomic_DNA"/>
</dbReference>
<dbReference type="AlphaFoldDB" id="A0A1I0HJG3"/>